<reference evidence="2" key="1">
    <citation type="journal article" date="2019" name="Sci. Rep.">
        <title>Draft genome of Tanacetum cinerariifolium, the natural source of mosquito coil.</title>
        <authorList>
            <person name="Yamashiro T."/>
            <person name="Shiraishi A."/>
            <person name="Satake H."/>
            <person name="Nakayama K."/>
        </authorList>
    </citation>
    <scope>NUCLEOTIDE SEQUENCE</scope>
</reference>
<comment type="caution">
    <text evidence="2">The sequence shown here is derived from an EMBL/GenBank/DDBJ whole genome shotgun (WGS) entry which is preliminary data.</text>
</comment>
<evidence type="ECO:0008006" key="3">
    <source>
        <dbReference type="Google" id="ProtNLM"/>
    </source>
</evidence>
<sequence>MLDAFTSSMYEEAWGRIAFSRALVEVSADRDLKEEVIIKVPVVDGTGHTKVSMRVEYEWKPLMCMECHVFGHSDTHCPKRPKPSSDKGTVEVTDVSKKAKQDDKSTNDDAIKAKANEYARTKGVVSTNQFSASENMNDPFDFNVVGESSKAKSLDETFAHEESSDSEVDEVLIIEKPSYSNKGASTPSTDGYRIIVGWNKDVVDVMVIAQTSQVLHVKIMHKTDQKVLFCSFVYASNSTIDRRQLCGDLGLHKLVTRSMSWVLMGDFNVALDLPDVYSGASRLSVPMYDFKDCVANIEVMDINRSGLQFTWNQKPRWGSGVLKKLDRVMGNVELLV</sequence>
<proteinExistence type="predicted"/>
<dbReference type="Gene3D" id="3.60.10.10">
    <property type="entry name" value="Endonuclease/exonuclease/phosphatase"/>
    <property type="match status" value="1"/>
</dbReference>
<dbReference type="AlphaFoldDB" id="A0A6L2K5T7"/>
<feature type="region of interest" description="Disordered" evidence="1">
    <location>
        <begin position="75"/>
        <end position="110"/>
    </location>
</feature>
<dbReference type="SUPFAM" id="SSF56219">
    <property type="entry name" value="DNase I-like"/>
    <property type="match status" value="1"/>
</dbReference>
<evidence type="ECO:0000256" key="1">
    <source>
        <dbReference type="SAM" id="MobiDB-lite"/>
    </source>
</evidence>
<dbReference type="EMBL" id="BKCJ010001680">
    <property type="protein sequence ID" value="GEU43234.1"/>
    <property type="molecule type" value="Genomic_DNA"/>
</dbReference>
<dbReference type="InterPro" id="IPR036691">
    <property type="entry name" value="Endo/exonu/phosph_ase_sf"/>
</dbReference>
<dbReference type="PANTHER" id="PTHR31286:SF99">
    <property type="entry name" value="DUF4283 DOMAIN-CONTAINING PROTEIN"/>
    <property type="match status" value="1"/>
</dbReference>
<dbReference type="InterPro" id="IPR040256">
    <property type="entry name" value="At4g02000-like"/>
</dbReference>
<organism evidence="2">
    <name type="scientific">Tanacetum cinerariifolium</name>
    <name type="common">Dalmatian daisy</name>
    <name type="synonym">Chrysanthemum cinerariifolium</name>
    <dbReference type="NCBI Taxonomy" id="118510"/>
    <lineage>
        <taxon>Eukaryota</taxon>
        <taxon>Viridiplantae</taxon>
        <taxon>Streptophyta</taxon>
        <taxon>Embryophyta</taxon>
        <taxon>Tracheophyta</taxon>
        <taxon>Spermatophyta</taxon>
        <taxon>Magnoliopsida</taxon>
        <taxon>eudicotyledons</taxon>
        <taxon>Gunneridae</taxon>
        <taxon>Pentapetalae</taxon>
        <taxon>asterids</taxon>
        <taxon>campanulids</taxon>
        <taxon>Asterales</taxon>
        <taxon>Asteraceae</taxon>
        <taxon>Asteroideae</taxon>
        <taxon>Anthemideae</taxon>
        <taxon>Anthemidinae</taxon>
        <taxon>Tanacetum</taxon>
    </lineage>
</organism>
<gene>
    <name evidence="2" type="ORF">Tci_015212</name>
</gene>
<evidence type="ECO:0000313" key="2">
    <source>
        <dbReference type="EMBL" id="GEU43234.1"/>
    </source>
</evidence>
<protein>
    <recommendedName>
        <fullName evidence="3">RNA-directed DNA polymerase, eukaryota, reverse transcriptase zinc-binding domain protein</fullName>
    </recommendedName>
</protein>
<accession>A0A6L2K5T7</accession>
<name>A0A6L2K5T7_TANCI</name>
<dbReference type="PANTHER" id="PTHR31286">
    <property type="entry name" value="GLYCINE-RICH CELL WALL STRUCTURAL PROTEIN 1.8-LIKE"/>
    <property type="match status" value="1"/>
</dbReference>